<evidence type="ECO:0000256" key="5">
    <source>
        <dbReference type="ARBA" id="ARBA00023172"/>
    </source>
</evidence>
<name>A0ABP8UXT6_9ACTN</name>
<protein>
    <recommendedName>
        <fullName evidence="6">Mutator family transposase</fullName>
    </recommendedName>
</protein>
<feature type="compositionally biased region" description="Basic and acidic residues" evidence="7">
    <location>
        <begin position="64"/>
        <end position="74"/>
    </location>
</feature>
<evidence type="ECO:0000256" key="2">
    <source>
        <dbReference type="ARBA" id="ARBA00010961"/>
    </source>
</evidence>
<gene>
    <name evidence="8" type="ORF">GCM10023196_107900</name>
</gene>
<evidence type="ECO:0000256" key="6">
    <source>
        <dbReference type="RuleBase" id="RU365089"/>
    </source>
</evidence>
<sequence>MTDAEETNEQVPAAGLDVQLAAELIERAKAQGVSLVGPDGLLAGITKTVLQAALDAEMTEHLGYEKGERPDQPSRNHRNGRSPKTVLTEVGAVPLQVPRDRAGEFEPKIVPKHARRVEGFDAAIVSLYAKGLTTGEIRAHLAEIYDVEVSRDLISRVTDRVAEELTQWQSRPLDSVYPVVLIDAIHVKIRDGQVTNRPIYVAVGINCHGERDVLGLWVGAGGEGAKHWMNVLAELKNRGINDVCIACCDGLKGLPEAINQIWPQATVQQCVVHLVRASLRYAAKGHWSQITKHLREVYTAPTEAAAEQRFADFEEAWGAKYPAIIRLWRTSWTEFTPFLAFPPEIRKVIYTTNAIESLNARFRQATRRRGHFPTEQAALKVLYLVIRSPHKNRANVTGKTPGWKAALNALSLYYGDRITLN</sequence>
<keyword evidence="9" id="KW-1185">Reference proteome</keyword>
<keyword evidence="5 6" id="KW-0233">DNA recombination</keyword>
<feature type="region of interest" description="Disordered" evidence="7">
    <location>
        <begin position="64"/>
        <end position="85"/>
    </location>
</feature>
<evidence type="ECO:0000313" key="9">
    <source>
        <dbReference type="Proteomes" id="UP001501442"/>
    </source>
</evidence>
<evidence type="ECO:0000256" key="3">
    <source>
        <dbReference type="ARBA" id="ARBA00022578"/>
    </source>
</evidence>
<dbReference type="InterPro" id="IPR001207">
    <property type="entry name" value="Transposase_mutator"/>
</dbReference>
<evidence type="ECO:0000256" key="4">
    <source>
        <dbReference type="ARBA" id="ARBA00023125"/>
    </source>
</evidence>
<dbReference type="Pfam" id="PF00872">
    <property type="entry name" value="Transposase_mut"/>
    <property type="match status" value="1"/>
</dbReference>
<comment type="function">
    <text evidence="1 6">Required for the transposition of the insertion element.</text>
</comment>
<organism evidence="8 9">
    <name type="scientific">Actinoallomurus vinaceus</name>
    <dbReference type="NCBI Taxonomy" id="1080074"/>
    <lineage>
        <taxon>Bacteria</taxon>
        <taxon>Bacillati</taxon>
        <taxon>Actinomycetota</taxon>
        <taxon>Actinomycetes</taxon>
        <taxon>Streptosporangiales</taxon>
        <taxon>Thermomonosporaceae</taxon>
        <taxon>Actinoallomurus</taxon>
    </lineage>
</organism>
<dbReference type="PANTHER" id="PTHR33217">
    <property type="entry name" value="TRANSPOSASE FOR INSERTION SEQUENCE ELEMENT IS1081"/>
    <property type="match status" value="1"/>
</dbReference>
<comment type="similarity">
    <text evidence="2 6">Belongs to the transposase mutator family.</text>
</comment>
<comment type="caution">
    <text evidence="8">The sequence shown here is derived from an EMBL/GenBank/DDBJ whole genome shotgun (WGS) entry which is preliminary data.</text>
</comment>
<keyword evidence="4 6" id="KW-0238">DNA-binding</keyword>
<dbReference type="NCBIfam" id="NF033543">
    <property type="entry name" value="transpos_IS256"/>
    <property type="match status" value="1"/>
</dbReference>
<reference evidence="9" key="1">
    <citation type="journal article" date="2019" name="Int. J. Syst. Evol. Microbiol.">
        <title>The Global Catalogue of Microorganisms (GCM) 10K type strain sequencing project: providing services to taxonomists for standard genome sequencing and annotation.</title>
        <authorList>
            <consortium name="The Broad Institute Genomics Platform"/>
            <consortium name="The Broad Institute Genome Sequencing Center for Infectious Disease"/>
            <person name="Wu L."/>
            <person name="Ma J."/>
        </authorList>
    </citation>
    <scope>NUCLEOTIDE SEQUENCE [LARGE SCALE GENOMIC DNA]</scope>
    <source>
        <strain evidence="9">JCM 17939</strain>
    </source>
</reference>
<dbReference type="PANTHER" id="PTHR33217:SF8">
    <property type="entry name" value="MUTATOR FAMILY TRANSPOSASE"/>
    <property type="match status" value="1"/>
</dbReference>
<dbReference type="Proteomes" id="UP001501442">
    <property type="component" value="Unassembled WGS sequence"/>
</dbReference>
<evidence type="ECO:0000313" key="8">
    <source>
        <dbReference type="EMBL" id="GAA4640910.1"/>
    </source>
</evidence>
<keyword evidence="3 6" id="KW-0815">Transposition</keyword>
<proteinExistence type="inferred from homology"/>
<accession>A0ABP8UXT6</accession>
<keyword evidence="6" id="KW-0814">Transposable element</keyword>
<dbReference type="EMBL" id="BAABHK010000049">
    <property type="protein sequence ID" value="GAA4640910.1"/>
    <property type="molecule type" value="Genomic_DNA"/>
</dbReference>
<evidence type="ECO:0000256" key="1">
    <source>
        <dbReference type="ARBA" id="ARBA00002190"/>
    </source>
</evidence>
<evidence type="ECO:0000256" key="7">
    <source>
        <dbReference type="SAM" id="MobiDB-lite"/>
    </source>
</evidence>